<feature type="chain" id="PRO_5004063059" evidence="5">
    <location>
        <begin position="23"/>
        <end position="95"/>
    </location>
</feature>
<name>M5B4R6_GRARO</name>
<evidence type="ECO:0000256" key="2">
    <source>
        <dbReference type="ARBA" id="ARBA00022525"/>
    </source>
</evidence>
<organism evidence="6">
    <name type="scientific">Grammostola rosea</name>
    <name type="common">Chilean rose tarantula</name>
    <name type="synonym">Grammostola spatulata</name>
    <dbReference type="NCBI Taxonomy" id="432528"/>
    <lineage>
        <taxon>Eukaryota</taxon>
        <taxon>Metazoa</taxon>
        <taxon>Ecdysozoa</taxon>
        <taxon>Arthropoda</taxon>
        <taxon>Chelicerata</taxon>
        <taxon>Arachnida</taxon>
        <taxon>Araneae</taxon>
        <taxon>Mygalomorphae</taxon>
        <taxon>Avicularoidea</taxon>
        <taxon>Theraphosidae</taxon>
        <taxon>Grammostola</taxon>
    </lineage>
</organism>
<keyword evidence="3" id="KW-0800">Toxin</keyword>
<evidence type="ECO:0000313" key="6">
    <source>
        <dbReference type="EMBL" id="BAN13531.1"/>
    </source>
</evidence>
<feature type="signal peptide" evidence="5">
    <location>
        <begin position="1"/>
        <end position="22"/>
    </location>
</feature>
<keyword evidence="5" id="KW-0732">Signal</keyword>
<sequence length="95" mass="10804">MRSLTLAAILACSLLLVFHTAAEKLEAQEDHLMIPSDTDSALETLDDERIFECVMACDIEKDPDVYEGKPCKPKKNKECKGGWRCKFKMCMKVNY</sequence>
<dbReference type="InterPro" id="IPR012625">
    <property type="entry name" value="Hwtx-2-like"/>
</dbReference>
<dbReference type="GO" id="GO:0005576">
    <property type="term" value="C:extracellular region"/>
    <property type="evidence" value="ECO:0007669"/>
    <property type="project" value="UniProtKB-SubCell"/>
</dbReference>
<evidence type="ECO:0000256" key="5">
    <source>
        <dbReference type="SAM" id="SignalP"/>
    </source>
</evidence>
<dbReference type="SUPFAM" id="SSF57059">
    <property type="entry name" value="omega toxin-like"/>
    <property type="match status" value="1"/>
</dbReference>
<dbReference type="Pfam" id="PF08089">
    <property type="entry name" value="Toxin_20"/>
    <property type="match status" value="1"/>
</dbReference>
<protein>
    <submittedName>
        <fullName evidence="6">GTx4-1</fullName>
    </submittedName>
</protein>
<dbReference type="ArachnoServer" id="AS001742">
    <property type="toxin name" value="U6-theraphotoxin-Gr1a"/>
</dbReference>
<reference evidence="6" key="1">
    <citation type="submission" date="2005-01" db="EMBL/GenBank/DDBJ databases">
        <title>Grammostola spatulata venom gland cDNA.</title>
        <authorList>
            <person name="Kimura T."/>
            <person name="Kubo T."/>
        </authorList>
    </citation>
    <scope>NUCLEOTIDE SEQUENCE</scope>
    <source>
        <tissue evidence="6">Venom gland</tissue>
    </source>
</reference>
<comment type="subcellular location">
    <subcellularLocation>
        <location evidence="1">Secreted</location>
    </subcellularLocation>
</comment>
<dbReference type="GO" id="GO:0090729">
    <property type="term" value="F:toxin activity"/>
    <property type="evidence" value="ECO:0007669"/>
    <property type="project" value="UniProtKB-KW"/>
</dbReference>
<keyword evidence="2" id="KW-0964">Secreted</keyword>
<evidence type="ECO:0000256" key="3">
    <source>
        <dbReference type="ARBA" id="ARBA00022656"/>
    </source>
</evidence>
<keyword evidence="4" id="KW-1015">Disulfide bond</keyword>
<evidence type="ECO:0000256" key="4">
    <source>
        <dbReference type="ARBA" id="ARBA00023157"/>
    </source>
</evidence>
<evidence type="ECO:0000256" key="1">
    <source>
        <dbReference type="ARBA" id="ARBA00004613"/>
    </source>
</evidence>
<dbReference type="EMBL" id="AB201035">
    <property type="protein sequence ID" value="BAN13531.1"/>
    <property type="molecule type" value="mRNA"/>
</dbReference>
<accession>M5B4R6</accession>
<proteinExistence type="evidence at transcript level"/>
<dbReference type="AlphaFoldDB" id="M5B4R6"/>